<keyword evidence="3" id="KW-1185">Reference proteome</keyword>
<proteinExistence type="predicted"/>
<evidence type="ECO:0000313" key="2">
    <source>
        <dbReference type="EMBL" id="SHK51866.1"/>
    </source>
</evidence>
<dbReference type="OrthoDB" id="46834at2"/>
<dbReference type="RefSeq" id="WP_072992204.1">
    <property type="nucleotide sequence ID" value="NZ_FQZB01000019.1"/>
</dbReference>
<dbReference type="Proteomes" id="UP000184310">
    <property type="component" value="Unassembled WGS sequence"/>
</dbReference>
<evidence type="ECO:0000313" key="3">
    <source>
        <dbReference type="Proteomes" id="UP000184310"/>
    </source>
</evidence>
<organism evidence="2 3">
    <name type="scientific">Clostridium cavendishii DSM 21758</name>
    <dbReference type="NCBI Taxonomy" id="1121302"/>
    <lineage>
        <taxon>Bacteria</taxon>
        <taxon>Bacillati</taxon>
        <taxon>Bacillota</taxon>
        <taxon>Clostridia</taxon>
        <taxon>Eubacteriales</taxon>
        <taxon>Clostridiaceae</taxon>
        <taxon>Clostridium</taxon>
    </lineage>
</organism>
<protein>
    <recommendedName>
        <fullName evidence="4">Copper amine oxidase N-terminal domain-containing protein</fullName>
    </recommendedName>
</protein>
<keyword evidence="1" id="KW-0732">Signal</keyword>
<evidence type="ECO:0000256" key="1">
    <source>
        <dbReference type="SAM" id="SignalP"/>
    </source>
</evidence>
<feature type="signal peptide" evidence="1">
    <location>
        <begin position="1"/>
        <end position="24"/>
    </location>
</feature>
<dbReference type="AlphaFoldDB" id="A0A1M6T4P2"/>
<dbReference type="EMBL" id="FQZB01000019">
    <property type="protein sequence ID" value="SHK51866.1"/>
    <property type="molecule type" value="Genomic_DNA"/>
</dbReference>
<sequence length="413" mass="46581">MKKHIIAFLSIIVLIINISFSASATTVSKGSSDIDNLSIKSTDSCFNLILEQNSSYEITNTSKDSMNINITSITKNYNIIIYDNSGKIIDSKYSTTDAIIINSGQKVRVSSTGTNVTIAVPNQLKASVKTIKAPVFYTLAVRDNEYYVLDNTTGMHLKFPTNTTYESTVKYDKVSYDESGVLREAIKNSFCDVFVGNKTKIRIGKSGIGDLNVYLPYEYSDICTKVNIPVFDTLIVKQGEYYEFNNTTSNILPIFNEGSFANGKSYDKIVYDPVGNMFETYKDYLGTERLQVGYKMRIGVNTPDTEEFYIPYEYKNLYKKLSEPIFKEKILKKGEAFQIKNTTDYVVSITNSLQFSNGYYTSIVYDKAGNKISEIKNDYGTLKLNPGEWVNITLSEGEKLAFYIPSEIHIIEI</sequence>
<reference evidence="2 3" key="1">
    <citation type="submission" date="2016-11" db="EMBL/GenBank/DDBJ databases">
        <authorList>
            <person name="Jaros S."/>
            <person name="Januszkiewicz K."/>
            <person name="Wedrychowicz H."/>
        </authorList>
    </citation>
    <scope>NUCLEOTIDE SEQUENCE [LARGE SCALE GENOMIC DNA]</scope>
    <source>
        <strain evidence="2 3">DSM 21758</strain>
    </source>
</reference>
<accession>A0A1M6T4P2</accession>
<feature type="chain" id="PRO_5012432368" description="Copper amine oxidase N-terminal domain-containing protein" evidence="1">
    <location>
        <begin position="25"/>
        <end position="413"/>
    </location>
</feature>
<evidence type="ECO:0008006" key="4">
    <source>
        <dbReference type="Google" id="ProtNLM"/>
    </source>
</evidence>
<gene>
    <name evidence="2" type="ORF">SAMN02745163_03946</name>
</gene>
<name>A0A1M6T4P2_9CLOT</name>